<sequence length="146" mass="16006">MTIASIAPLPVEVVPPIPGPQSYLHRYEFQYQAGQRTPFDVQLPDFYSVQLAHDFRFGDFRFGGGDAGPASGTVQRRQTSTWSQMGASTAPTLALREFPNATLIIGAQPQRRLSLSVDDWVFSATARLAILHSHSTGATVTVRRGF</sequence>
<dbReference type="Proteomes" id="UP001139308">
    <property type="component" value="Unassembled WGS sequence"/>
</dbReference>
<dbReference type="AlphaFoldDB" id="A0A9X2A3E2"/>
<reference evidence="1" key="1">
    <citation type="submission" date="2022-01" db="EMBL/GenBank/DDBJ databases">
        <title>Genome sequence and assembly of Parabukholderia sp. RG36.</title>
        <authorList>
            <person name="Chhetri G."/>
        </authorList>
    </citation>
    <scope>NUCLEOTIDE SEQUENCE</scope>
    <source>
        <strain evidence="1">RG36</strain>
    </source>
</reference>
<gene>
    <name evidence="1" type="ORF">L5014_38095</name>
</gene>
<name>A0A9X2A3E2_9BURK</name>
<keyword evidence="2" id="KW-1185">Reference proteome</keyword>
<evidence type="ECO:0000313" key="1">
    <source>
        <dbReference type="EMBL" id="MCG5079056.1"/>
    </source>
</evidence>
<proteinExistence type="predicted"/>
<evidence type="ECO:0000313" key="2">
    <source>
        <dbReference type="Proteomes" id="UP001139308"/>
    </source>
</evidence>
<dbReference type="RefSeq" id="WP_238469022.1">
    <property type="nucleotide sequence ID" value="NZ_JAKLJA010000092.1"/>
</dbReference>
<comment type="caution">
    <text evidence="1">The sequence shown here is derived from an EMBL/GenBank/DDBJ whole genome shotgun (WGS) entry which is preliminary data.</text>
</comment>
<dbReference type="EMBL" id="JAKLJA010000092">
    <property type="protein sequence ID" value="MCG5079056.1"/>
    <property type="molecule type" value="Genomic_DNA"/>
</dbReference>
<accession>A0A9X2A3E2</accession>
<protein>
    <submittedName>
        <fullName evidence="1">Uncharacterized protein</fullName>
    </submittedName>
</protein>
<organism evidence="1 2">
    <name type="scientific">Paraburkholderia tagetis</name>
    <dbReference type="NCBI Taxonomy" id="2913261"/>
    <lineage>
        <taxon>Bacteria</taxon>
        <taxon>Pseudomonadati</taxon>
        <taxon>Pseudomonadota</taxon>
        <taxon>Betaproteobacteria</taxon>
        <taxon>Burkholderiales</taxon>
        <taxon>Burkholderiaceae</taxon>
        <taxon>Paraburkholderia</taxon>
    </lineage>
</organism>